<dbReference type="SMART" id="SM00799">
    <property type="entry name" value="DENN"/>
    <property type="match status" value="1"/>
</dbReference>
<protein>
    <submittedName>
        <fullName evidence="5">DENN domain-containing protein 3</fullName>
    </submittedName>
</protein>
<feature type="region of interest" description="Disordered" evidence="3">
    <location>
        <begin position="79"/>
        <end position="101"/>
    </location>
</feature>
<dbReference type="InterPro" id="IPR005112">
    <property type="entry name" value="dDENN_dom"/>
</dbReference>
<dbReference type="Proteomes" id="UP001178508">
    <property type="component" value="Chromosome 21"/>
</dbReference>
<dbReference type="GO" id="GO:0031410">
    <property type="term" value="C:cytoplasmic vesicle"/>
    <property type="evidence" value="ECO:0007669"/>
    <property type="project" value="TreeGrafter"/>
</dbReference>
<keyword evidence="1" id="KW-0344">Guanine-nucleotide releasing factor</keyword>
<proteinExistence type="predicted"/>
<gene>
    <name evidence="5" type="ORF">XNOV1_A032588</name>
</gene>
<evidence type="ECO:0000313" key="5">
    <source>
        <dbReference type="EMBL" id="CAJ1084103.1"/>
    </source>
</evidence>
<dbReference type="PANTHER" id="PTHR12296:SF21">
    <property type="entry name" value="DENN DOMAIN-CONTAINING PROTEIN 3"/>
    <property type="match status" value="1"/>
</dbReference>
<dbReference type="InterPro" id="IPR015943">
    <property type="entry name" value="WD40/YVTN_repeat-like_dom_sf"/>
</dbReference>
<dbReference type="SUPFAM" id="SSF50978">
    <property type="entry name" value="WD40 repeat-like"/>
    <property type="match status" value="1"/>
</dbReference>
<dbReference type="InterPro" id="IPR036322">
    <property type="entry name" value="WD40_repeat_dom_sf"/>
</dbReference>
<dbReference type="PROSITE" id="PS50082">
    <property type="entry name" value="WD_REPEATS_2"/>
    <property type="match status" value="1"/>
</dbReference>
<dbReference type="InterPro" id="IPR043153">
    <property type="entry name" value="DENN_C"/>
</dbReference>
<evidence type="ECO:0000313" key="6">
    <source>
        <dbReference type="Proteomes" id="UP001178508"/>
    </source>
</evidence>
<feature type="compositionally biased region" description="Polar residues" evidence="3">
    <location>
        <begin position="91"/>
        <end position="101"/>
    </location>
</feature>
<dbReference type="PANTHER" id="PTHR12296">
    <property type="entry name" value="DENN DOMAIN-CONTAINING PROTEIN 4"/>
    <property type="match status" value="1"/>
</dbReference>
<dbReference type="GO" id="GO:0005085">
    <property type="term" value="F:guanyl-nucleotide exchange factor activity"/>
    <property type="evidence" value="ECO:0007669"/>
    <property type="project" value="UniProtKB-KW"/>
</dbReference>
<keyword evidence="2" id="KW-0853">WD repeat</keyword>
<evidence type="ECO:0000259" key="4">
    <source>
        <dbReference type="PROSITE" id="PS50211"/>
    </source>
</evidence>
<accession>A0AAV1HE59</accession>
<reference evidence="5" key="1">
    <citation type="submission" date="2023-08" db="EMBL/GenBank/DDBJ databases">
        <authorList>
            <person name="Alioto T."/>
            <person name="Alioto T."/>
            <person name="Gomez Garrido J."/>
        </authorList>
    </citation>
    <scope>NUCLEOTIDE SEQUENCE</scope>
</reference>
<feature type="region of interest" description="Disordered" evidence="3">
    <location>
        <begin position="502"/>
        <end position="549"/>
    </location>
</feature>
<feature type="repeat" description="WD" evidence="2">
    <location>
        <begin position="1053"/>
        <end position="1097"/>
    </location>
</feature>
<dbReference type="Gene3D" id="2.130.10.10">
    <property type="entry name" value="YVTN repeat-like/Quinoprotein amine dehydrogenase"/>
    <property type="match status" value="1"/>
</dbReference>
<feature type="domain" description="UDENN" evidence="4">
    <location>
        <begin position="75"/>
        <end position="501"/>
    </location>
</feature>
<dbReference type="SMART" id="SM00801">
    <property type="entry name" value="dDENN"/>
    <property type="match status" value="1"/>
</dbReference>
<feature type="compositionally biased region" description="Polar residues" evidence="3">
    <location>
        <begin position="1339"/>
        <end position="1348"/>
    </location>
</feature>
<dbReference type="PROSITE" id="PS50211">
    <property type="entry name" value="DENN"/>
    <property type="match status" value="1"/>
</dbReference>
<dbReference type="InterPro" id="IPR057977">
    <property type="entry name" value="TPR_DENND3"/>
</dbReference>
<dbReference type="Gene3D" id="3.30.450.200">
    <property type="match status" value="1"/>
</dbReference>
<organism evidence="5 6">
    <name type="scientific">Xyrichtys novacula</name>
    <name type="common">Pearly razorfish</name>
    <name type="synonym">Hemipteronotus novacula</name>
    <dbReference type="NCBI Taxonomy" id="13765"/>
    <lineage>
        <taxon>Eukaryota</taxon>
        <taxon>Metazoa</taxon>
        <taxon>Chordata</taxon>
        <taxon>Craniata</taxon>
        <taxon>Vertebrata</taxon>
        <taxon>Euteleostomi</taxon>
        <taxon>Actinopterygii</taxon>
        <taxon>Neopterygii</taxon>
        <taxon>Teleostei</taxon>
        <taxon>Neoteleostei</taxon>
        <taxon>Acanthomorphata</taxon>
        <taxon>Eupercaria</taxon>
        <taxon>Labriformes</taxon>
        <taxon>Labridae</taxon>
        <taxon>Xyrichtys</taxon>
    </lineage>
</organism>
<dbReference type="SMART" id="SM00320">
    <property type="entry name" value="WD40"/>
    <property type="match status" value="2"/>
</dbReference>
<feature type="region of interest" description="Disordered" evidence="3">
    <location>
        <begin position="1300"/>
        <end position="1355"/>
    </location>
</feature>
<dbReference type="InterPro" id="IPR051696">
    <property type="entry name" value="DENN_Domain_GEFs"/>
</dbReference>
<evidence type="ECO:0000256" key="2">
    <source>
        <dbReference type="PROSITE-ProRule" id="PRU00221"/>
    </source>
</evidence>
<name>A0AAV1HE59_XYRNO</name>
<dbReference type="Gene3D" id="3.40.50.11500">
    <property type="match status" value="1"/>
</dbReference>
<evidence type="ECO:0000256" key="3">
    <source>
        <dbReference type="SAM" id="MobiDB-lite"/>
    </source>
</evidence>
<dbReference type="Pfam" id="PF02141">
    <property type="entry name" value="DENN"/>
    <property type="match status" value="1"/>
</dbReference>
<dbReference type="InterPro" id="IPR001194">
    <property type="entry name" value="cDENN_dom"/>
</dbReference>
<dbReference type="InterPro" id="IPR037516">
    <property type="entry name" value="Tripartite_DENN"/>
</dbReference>
<dbReference type="InterPro" id="IPR001680">
    <property type="entry name" value="WD40_rpt"/>
</dbReference>
<dbReference type="GO" id="GO:0032483">
    <property type="term" value="P:regulation of Rab protein signal transduction"/>
    <property type="evidence" value="ECO:0007669"/>
    <property type="project" value="TreeGrafter"/>
</dbReference>
<sequence>MAELPSGLLEACVVVGASGDKLRDIHQLHQQSKLSELPVLEAEVLQVHAPPFVSKETNSSNSIGPAFSRVQRRRSFIKKKRRDRNAEALSNGETTSRAEVSSVTEDISVPKDLDLIALPQLCFPGGLHLANEQREDSYHFLVFTDLFGNRTHGVIVQYYRAVQSCQEFSVQNGHRWNSSKSRLYTPFAVCVISKFPYYNALRDCLSCLLVQLRPVRQADFEETIKEFSAKLSLVPLPPPGQLHVSFTLRPLQVVLPSREDQDSPVIDIDLHLPFLCFSHTTLLQVLSCLLQEQRLVFFSSDWARLTLVAESLLLYLQPLSWQQPYVPVLARGMLDFLMAPTAFLMGCHISHFEEVAAETEELILVNIDDGIIQSSWSETVDLPAIPLAAAESFMSRAECLQLHYDLELCHLGAGTDANALRSQRRDWQARLNTQIQNITLELVVNIFRGVQDFLNHEHRVFNSEEFLRTREPADQSFYKKVLDTHIFHSFLRDRLNRKRDTFSRMEQNTRNHAHRSRAMTESPRRPLLSDLSRTGYSSYTSPDDRLSKRLGASLPNLEQPASDTIQAIRSNRPGSLRKMTPDAGLKFPQKALKVFRLPEFPPPLAYQYVQNYYSEMVATLGKAINSTPPDESALLARYHYLRGLVNTVSNRRLDALEDFQSLYKTDSDIFPSQMVKSLVDSMPENERLQADRRPELKRLISRVKRDQERERARHNNGHEEDAVKRFQLPKKYMQLDEFVKCVQESGIVKDQGTIHRLFDALTVGHQKQVGPDLFRVFYTIWKETEAEAQEVCLPASVLEHIEPSECVFKLSSSVKTSRGVGKIAMTQRRLFLFTDGRPGYVEVAQYRDLEEVKVSSAPILLLRIPSLKLRVRGKKETFEANLKTETELWNLMIKEMWAGRNMADQHKDPQHMQQALTNALLMDAVVGSLQNNKAIYAASKLAHFERMKMEVPMMVPKTTAETLKHKINPSLELAAPQAVDVLLYTPGQLWVSVSGGKVMVFDASSWSLTHTCHVGNAKLNCMLGVDKDQVWMGSEDSVIYIISMVAMVCNRQLTEHRAEVTGLALDIDKYSQKVAYSCSAEGTVMVWDISTLQVKKHFRLSCDRLQSVSSCNGTLWCCSRENIMEVWRNGLVKHRLNLPEQQKGATATFSSILLLPEREELWSVCMDSGEVCVWHIKDTTKPFHRLSLQDCAGCYCMIKVKNQVWIGGVGRSSTKGKIYIVDTQRHQVMKELQGHHDKVTALCSAEDRYVLSGAGKHDGKIAIWKDCFCELRQLEESRDIPLKAYLKPWLQLQRQRTTYATKAAAEQKDRPTPGADTNTEPAADTTRKRLQGLRLQPGPNRNVSTTFMKLSRPFD</sequence>
<feature type="compositionally biased region" description="Polar residues" evidence="3">
    <location>
        <begin position="531"/>
        <end position="541"/>
    </location>
</feature>
<dbReference type="Pfam" id="PF00400">
    <property type="entry name" value="WD40"/>
    <property type="match status" value="2"/>
</dbReference>
<evidence type="ECO:0000256" key="1">
    <source>
        <dbReference type="ARBA" id="ARBA00022658"/>
    </source>
</evidence>
<keyword evidence="6" id="KW-1185">Reference proteome</keyword>
<dbReference type="Pfam" id="PF25570">
    <property type="entry name" value="TPR_DENND3"/>
    <property type="match status" value="1"/>
</dbReference>
<dbReference type="EMBL" id="OY660884">
    <property type="protein sequence ID" value="CAJ1084103.1"/>
    <property type="molecule type" value="Genomic_DNA"/>
</dbReference>